<gene>
    <name evidence="1" type="ORF">TorRG33x02_174690</name>
</gene>
<keyword evidence="2" id="KW-1185">Reference proteome</keyword>
<dbReference type="EMBL" id="JXTC01000127">
    <property type="protein sequence ID" value="PON86739.1"/>
    <property type="molecule type" value="Genomic_DNA"/>
</dbReference>
<accession>A0A2P5EMK3</accession>
<proteinExistence type="predicted"/>
<reference evidence="2" key="1">
    <citation type="submission" date="2016-06" db="EMBL/GenBank/DDBJ databases">
        <title>Parallel loss of symbiosis genes in relatives of nitrogen-fixing non-legume Parasponia.</title>
        <authorList>
            <person name="Van Velzen R."/>
            <person name="Holmer R."/>
            <person name="Bu F."/>
            <person name="Rutten L."/>
            <person name="Van Zeijl A."/>
            <person name="Liu W."/>
            <person name="Santuari L."/>
            <person name="Cao Q."/>
            <person name="Sharma T."/>
            <person name="Shen D."/>
            <person name="Roswanjaya Y."/>
            <person name="Wardhani T."/>
            <person name="Kalhor M.S."/>
            <person name="Jansen J."/>
            <person name="Van den Hoogen J."/>
            <person name="Gungor B."/>
            <person name="Hartog M."/>
            <person name="Hontelez J."/>
            <person name="Verver J."/>
            <person name="Yang W.-C."/>
            <person name="Schijlen E."/>
            <person name="Repin R."/>
            <person name="Schilthuizen M."/>
            <person name="Schranz E."/>
            <person name="Heidstra R."/>
            <person name="Miyata K."/>
            <person name="Fedorova E."/>
            <person name="Kohlen W."/>
            <person name="Bisseling T."/>
            <person name="Smit S."/>
            <person name="Geurts R."/>
        </authorList>
    </citation>
    <scope>NUCLEOTIDE SEQUENCE [LARGE SCALE GENOMIC DNA]</scope>
    <source>
        <strain evidence="2">cv. RG33-2</strain>
    </source>
</reference>
<dbReference type="InParanoid" id="A0A2P5EMK3"/>
<comment type="caution">
    <text evidence="1">The sequence shown here is derived from an EMBL/GenBank/DDBJ whole genome shotgun (WGS) entry which is preliminary data.</text>
</comment>
<dbReference type="Proteomes" id="UP000237000">
    <property type="component" value="Unassembled WGS sequence"/>
</dbReference>
<sequence>MTNYVSVLGYDCRNASSPCLLTVIFRRHISSPSN</sequence>
<protein>
    <submittedName>
        <fullName evidence="1">Uncharacterized protein</fullName>
    </submittedName>
</protein>
<organism evidence="1 2">
    <name type="scientific">Trema orientale</name>
    <name type="common">Charcoal tree</name>
    <name type="synonym">Celtis orientalis</name>
    <dbReference type="NCBI Taxonomy" id="63057"/>
    <lineage>
        <taxon>Eukaryota</taxon>
        <taxon>Viridiplantae</taxon>
        <taxon>Streptophyta</taxon>
        <taxon>Embryophyta</taxon>
        <taxon>Tracheophyta</taxon>
        <taxon>Spermatophyta</taxon>
        <taxon>Magnoliopsida</taxon>
        <taxon>eudicotyledons</taxon>
        <taxon>Gunneridae</taxon>
        <taxon>Pentapetalae</taxon>
        <taxon>rosids</taxon>
        <taxon>fabids</taxon>
        <taxon>Rosales</taxon>
        <taxon>Cannabaceae</taxon>
        <taxon>Trema</taxon>
    </lineage>
</organism>
<dbReference type="AlphaFoldDB" id="A0A2P5EMK3"/>
<name>A0A2P5EMK3_TREOI</name>
<evidence type="ECO:0000313" key="2">
    <source>
        <dbReference type="Proteomes" id="UP000237000"/>
    </source>
</evidence>
<evidence type="ECO:0000313" key="1">
    <source>
        <dbReference type="EMBL" id="PON86739.1"/>
    </source>
</evidence>